<comment type="caution">
    <text evidence="2">The sequence shown here is derived from an EMBL/GenBank/DDBJ whole genome shotgun (WGS) entry which is preliminary data.</text>
</comment>
<evidence type="ECO:0000313" key="2">
    <source>
        <dbReference type="EMBL" id="NHN31474.1"/>
    </source>
</evidence>
<organism evidence="2 3">
    <name type="scientific">Paenibacillus agricola</name>
    <dbReference type="NCBI Taxonomy" id="2716264"/>
    <lineage>
        <taxon>Bacteria</taxon>
        <taxon>Bacillati</taxon>
        <taxon>Bacillota</taxon>
        <taxon>Bacilli</taxon>
        <taxon>Bacillales</taxon>
        <taxon>Paenibacillaceae</taxon>
        <taxon>Paenibacillus</taxon>
    </lineage>
</organism>
<dbReference type="RefSeq" id="WP_166151509.1">
    <property type="nucleotide sequence ID" value="NZ_JAAOIW010000005.1"/>
</dbReference>
<sequence length="766" mass="86660">MKYAVLSYDGTIAPITFAAEQLKQALKFSNIEVKQAGSEDLSRSEDLSDTSSTSGASLSSPSLSGASETIRIILTTEDALQEDVGSLPFLAPQGYAIRMQYGHYSTGNRLGSSTRNEQDNSKVYNAGNGTEEIVCWVIGADVVGAMYGGLDVAEALRTGTPLRHIRNHHKNPFIAKRGIKFNIPLDARTPSYSDNGDSAQHNINEMWSKPFWEEYLDEMALHRFNTLSLWNLHPFPSMVQVPEYPDVALQDVKKTTAAFQATLRGLDMSTADTLNHLVTLKEMTMAEKIAFWRDVMQYAQDRGIEVYIITWNIFTYGTEGNGYGINNEQNNETTIDYFRASVRSLLETYPLLAGIGVTAGENMQHLGSPYSDEEWLWRTYGEAVLDVKRKQPERHVHFIHRAHETSLATIDNAFEAYSDTFSYSYKYSLAHMYASVNPPFIHKEGFIHDLPNRDKTWLTVRDDDFYYFRWGNPEFARQYILNMPPADQLAGFLMGPDGLIWGREFVSTEPESPRQLIIKKLWYSFSIWGRLSYDPTLPDQLFQKQLAFHYPEVPPQLLFEAWASASKIIPTVTTFHWQGNSLDFQWYPEACYSHPQRAKGFHSVQHFIEDAPMDGSGMMSIPAYCDHLLEQKAQTGITPIQVAQDLQAYAFRTQQLLMGIGGVTGKELRLLLGDLEALSYLGQYYALKIMGAVELCLYQKSAASGYQDNSVGYLRQASVCWKRFAAITTNQYIPQYLTRQGAIIVDVTQLQAQVDRDIWLAEVLEG</sequence>
<reference evidence="2" key="1">
    <citation type="submission" date="2020-03" db="EMBL/GenBank/DDBJ databases">
        <title>Draft sequencing of Paenibacilllus sp. S3N08.</title>
        <authorList>
            <person name="Kim D.-U."/>
        </authorList>
    </citation>
    <scope>NUCLEOTIDE SEQUENCE</scope>
    <source>
        <strain evidence="2">S3N08</strain>
    </source>
</reference>
<protein>
    <submittedName>
        <fullName evidence="2">Carbohydrate-binding family 6 protein</fullName>
    </submittedName>
</protein>
<keyword evidence="3" id="KW-1185">Reference proteome</keyword>
<dbReference type="Proteomes" id="UP001165962">
    <property type="component" value="Unassembled WGS sequence"/>
</dbReference>
<dbReference type="Gene3D" id="3.20.20.80">
    <property type="entry name" value="Glycosidases"/>
    <property type="match status" value="1"/>
</dbReference>
<gene>
    <name evidence="2" type="ORF">G9U52_16695</name>
</gene>
<proteinExistence type="predicted"/>
<name>A0ABX0J8G5_9BACL</name>
<accession>A0ABX0J8G5</accession>
<feature type="compositionally biased region" description="Low complexity" evidence="1">
    <location>
        <begin position="49"/>
        <end position="63"/>
    </location>
</feature>
<evidence type="ECO:0000256" key="1">
    <source>
        <dbReference type="SAM" id="MobiDB-lite"/>
    </source>
</evidence>
<evidence type="ECO:0000313" key="3">
    <source>
        <dbReference type="Proteomes" id="UP001165962"/>
    </source>
</evidence>
<feature type="region of interest" description="Disordered" evidence="1">
    <location>
        <begin position="39"/>
        <end position="63"/>
    </location>
</feature>
<dbReference type="EMBL" id="JAAOIW010000005">
    <property type="protein sequence ID" value="NHN31474.1"/>
    <property type="molecule type" value="Genomic_DNA"/>
</dbReference>